<feature type="transmembrane region" description="Helical" evidence="16">
    <location>
        <begin position="94"/>
        <end position="113"/>
    </location>
</feature>
<evidence type="ECO:0000256" key="5">
    <source>
        <dbReference type="ARBA" id="ARBA00017171"/>
    </source>
</evidence>
<evidence type="ECO:0000256" key="7">
    <source>
        <dbReference type="ARBA" id="ARBA00022679"/>
    </source>
</evidence>
<organism evidence="17 18">
    <name type="scientific">Nitrincola tibetensis</name>
    <dbReference type="NCBI Taxonomy" id="2219697"/>
    <lineage>
        <taxon>Bacteria</taxon>
        <taxon>Pseudomonadati</taxon>
        <taxon>Pseudomonadota</taxon>
        <taxon>Gammaproteobacteria</taxon>
        <taxon>Oceanospirillales</taxon>
        <taxon>Oceanospirillaceae</taxon>
        <taxon>Nitrincola</taxon>
    </lineage>
</organism>
<evidence type="ECO:0000256" key="3">
    <source>
        <dbReference type="ARBA" id="ARBA00010441"/>
    </source>
</evidence>
<dbReference type="AlphaFoldDB" id="A0A364NKC0"/>
<evidence type="ECO:0000256" key="6">
    <source>
        <dbReference type="ARBA" id="ARBA00022516"/>
    </source>
</evidence>
<keyword evidence="8 16" id="KW-0812">Transmembrane</keyword>
<evidence type="ECO:0000256" key="8">
    <source>
        <dbReference type="ARBA" id="ARBA00022692"/>
    </source>
</evidence>
<evidence type="ECO:0000256" key="15">
    <source>
        <dbReference type="RuleBase" id="RU003750"/>
    </source>
</evidence>
<evidence type="ECO:0000256" key="16">
    <source>
        <dbReference type="SAM" id="Phobius"/>
    </source>
</evidence>
<keyword evidence="9 16" id="KW-1133">Transmembrane helix</keyword>
<dbReference type="EC" id="2.7.8.8" evidence="4"/>
<dbReference type="EMBL" id="QKRX01000010">
    <property type="protein sequence ID" value="RAU17440.1"/>
    <property type="molecule type" value="Genomic_DNA"/>
</dbReference>
<dbReference type="GO" id="GO:0016020">
    <property type="term" value="C:membrane"/>
    <property type="evidence" value="ECO:0007669"/>
    <property type="project" value="InterPro"/>
</dbReference>
<feature type="transmembrane region" description="Helical" evidence="16">
    <location>
        <begin position="235"/>
        <end position="252"/>
    </location>
</feature>
<dbReference type="Pfam" id="PF01066">
    <property type="entry name" value="CDP-OH_P_transf"/>
    <property type="match status" value="1"/>
</dbReference>
<protein>
    <recommendedName>
        <fullName evidence="5">CDP-diacylglycerol--serine O-phosphatidyltransferase</fullName>
        <ecNumber evidence="4">2.7.8.8</ecNumber>
    </recommendedName>
    <alternativeName>
        <fullName evidence="14">Phosphatidylserine synthase</fullName>
    </alternativeName>
</protein>
<accession>A0A364NKC0</accession>
<dbReference type="PROSITE" id="PS00379">
    <property type="entry name" value="CDP_ALCOHOL_P_TRANSF"/>
    <property type="match status" value="1"/>
</dbReference>
<dbReference type="InterPro" id="IPR050324">
    <property type="entry name" value="CDP-alcohol_PTase-I"/>
</dbReference>
<feature type="transmembrane region" description="Helical" evidence="16">
    <location>
        <begin position="212"/>
        <end position="229"/>
    </location>
</feature>
<keyword evidence="6" id="KW-0444">Lipid biosynthesis</keyword>
<dbReference type="InterPro" id="IPR004533">
    <property type="entry name" value="CDP-diaglyc--ser_O-PTrfase"/>
</dbReference>
<evidence type="ECO:0000256" key="9">
    <source>
        <dbReference type="ARBA" id="ARBA00022989"/>
    </source>
</evidence>
<dbReference type="Proteomes" id="UP000250744">
    <property type="component" value="Unassembled WGS sequence"/>
</dbReference>
<dbReference type="GO" id="GO:0008654">
    <property type="term" value="P:phospholipid biosynthetic process"/>
    <property type="evidence" value="ECO:0007669"/>
    <property type="project" value="UniProtKB-KW"/>
</dbReference>
<dbReference type="OrthoDB" id="9777147at2"/>
<feature type="transmembrane region" description="Helical" evidence="16">
    <location>
        <begin position="30"/>
        <end position="50"/>
    </location>
</feature>
<evidence type="ECO:0000256" key="12">
    <source>
        <dbReference type="ARBA" id="ARBA00023209"/>
    </source>
</evidence>
<keyword evidence="13" id="KW-1208">Phospholipid metabolism</keyword>
<keyword evidence="7 15" id="KW-0808">Transferase</keyword>
<keyword evidence="10" id="KW-0443">Lipid metabolism</keyword>
<evidence type="ECO:0000256" key="13">
    <source>
        <dbReference type="ARBA" id="ARBA00023264"/>
    </source>
</evidence>
<comment type="similarity">
    <text evidence="3 15">Belongs to the CDP-alcohol phosphatidyltransferase class-I family.</text>
</comment>
<dbReference type="RefSeq" id="WP_112159841.1">
    <property type="nucleotide sequence ID" value="NZ_QKRX01000010.1"/>
</dbReference>
<dbReference type="Gene3D" id="1.20.120.1760">
    <property type="match status" value="1"/>
</dbReference>
<proteinExistence type="inferred from homology"/>
<evidence type="ECO:0000256" key="2">
    <source>
        <dbReference type="ARBA" id="ARBA00004127"/>
    </source>
</evidence>
<dbReference type="InterPro" id="IPR000462">
    <property type="entry name" value="CDP-OH_P_trans"/>
</dbReference>
<dbReference type="PANTHER" id="PTHR14269">
    <property type="entry name" value="CDP-DIACYLGLYCEROL--GLYCEROL-3-PHOSPHATE 3-PHOSPHATIDYLTRANSFERASE-RELATED"/>
    <property type="match status" value="1"/>
</dbReference>
<name>A0A364NKC0_9GAMM</name>
<comment type="subcellular location">
    <subcellularLocation>
        <location evidence="2">Endomembrane system</location>
        <topology evidence="2">Multi-pass membrane protein</topology>
    </subcellularLocation>
</comment>
<feature type="transmembrane region" description="Helical" evidence="16">
    <location>
        <begin position="179"/>
        <end position="200"/>
    </location>
</feature>
<dbReference type="GO" id="GO:0003882">
    <property type="term" value="F:CDP-diacylglycerol-serine O-phosphatidyltransferase activity"/>
    <property type="evidence" value="ECO:0007669"/>
    <property type="project" value="UniProtKB-EC"/>
</dbReference>
<evidence type="ECO:0000256" key="4">
    <source>
        <dbReference type="ARBA" id="ARBA00013174"/>
    </source>
</evidence>
<keyword evidence="18" id="KW-1185">Reference proteome</keyword>
<evidence type="ECO:0000313" key="18">
    <source>
        <dbReference type="Proteomes" id="UP000250744"/>
    </source>
</evidence>
<comment type="catalytic activity">
    <reaction evidence="1">
        <text>a CDP-1,2-diacyl-sn-glycerol + L-serine = a 1,2-diacyl-sn-glycero-3-phospho-L-serine + CMP + H(+)</text>
        <dbReference type="Rhea" id="RHEA:16913"/>
        <dbReference type="ChEBI" id="CHEBI:15378"/>
        <dbReference type="ChEBI" id="CHEBI:33384"/>
        <dbReference type="ChEBI" id="CHEBI:57262"/>
        <dbReference type="ChEBI" id="CHEBI:58332"/>
        <dbReference type="ChEBI" id="CHEBI:60377"/>
        <dbReference type="EC" id="2.7.8.8"/>
    </reaction>
</comment>
<dbReference type="InterPro" id="IPR048254">
    <property type="entry name" value="CDP_ALCOHOL_P_TRANSF_CS"/>
</dbReference>
<reference evidence="17 18" key="1">
    <citation type="submission" date="2018-06" db="EMBL/GenBank/DDBJ databases">
        <title>Nitrincola tibetense sp. nov., isolated from Lake XuguoCo on Tibetan Plateau.</title>
        <authorList>
            <person name="Xing P."/>
        </authorList>
    </citation>
    <scope>NUCLEOTIDE SEQUENCE [LARGE SCALE GENOMIC DNA]</scope>
    <source>
        <strain evidence="18">xg18</strain>
    </source>
</reference>
<dbReference type="NCBIfam" id="TIGR00473">
    <property type="entry name" value="pssA"/>
    <property type="match status" value="1"/>
</dbReference>
<dbReference type="InterPro" id="IPR043130">
    <property type="entry name" value="CDP-OH_PTrfase_TM_dom"/>
</dbReference>
<evidence type="ECO:0000256" key="11">
    <source>
        <dbReference type="ARBA" id="ARBA00023136"/>
    </source>
</evidence>
<feature type="transmembrane region" description="Helical" evidence="16">
    <location>
        <begin position="119"/>
        <end position="136"/>
    </location>
</feature>
<evidence type="ECO:0000256" key="10">
    <source>
        <dbReference type="ARBA" id="ARBA00023098"/>
    </source>
</evidence>
<feature type="transmembrane region" description="Helical" evidence="16">
    <location>
        <begin position="56"/>
        <end position="73"/>
    </location>
</feature>
<evidence type="ECO:0000313" key="17">
    <source>
        <dbReference type="EMBL" id="RAU17440.1"/>
    </source>
</evidence>
<dbReference type="GO" id="GO:0012505">
    <property type="term" value="C:endomembrane system"/>
    <property type="evidence" value="ECO:0007669"/>
    <property type="project" value="UniProtKB-SubCell"/>
</dbReference>
<comment type="caution">
    <text evidence="17">The sequence shown here is derived from an EMBL/GenBank/DDBJ whole genome shotgun (WGS) entry which is preliminary data.</text>
</comment>
<dbReference type="PANTHER" id="PTHR14269:SF61">
    <property type="entry name" value="CDP-DIACYLGLYCEROL--SERINE O-PHOSPHATIDYLTRANSFERASE"/>
    <property type="match status" value="1"/>
</dbReference>
<evidence type="ECO:0000256" key="1">
    <source>
        <dbReference type="ARBA" id="ARBA00000287"/>
    </source>
</evidence>
<gene>
    <name evidence="17" type="primary">pssA</name>
    <name evidence="17" type="ORF">DN062_13565</name>
</gene>
<sequence length="260" mass="28126">MTDNHEKPEQEDELLTAACEQEKARPPKGVYLLPNLFTTGALFSGFYAVIASMNGQFEAAAIAIFVAMLFDGLDGRVARMTNTQSAFGAEYDSLADMVSFGVAPALVAFTWALDDLGKLGWFAAFIYVAGTALRLARFNTQIGSVDKRYFIGLPSPAAAAAVAGLIWVCTVFEFSAEDFSVIVAAYVGLAGVLMVSNVLYYSFKDVDLKGKVPFVILAAIVLAIAVISISPPVFLWLLFVVYGLSGPVLWVLRRKRHLSK</sequence>
<evidence type="ECO:0000256" key="14">
    <source>
        <dbReference type="ARBA" id="ARBA00032361"/>
    </source>
</evidence>
<keyword evidence="11 16" id="KW-0472">Membrane</keyword>
<feature type="transmembrane region" description="Helical" evidence="16">
    <location>
        <begin position="148"/>
        <end position="167"/>
    </location>
</feature>
<keyword evidence="12" id="KW-0594">Phospholipid biosynthesis</keyword>